<feature type="region of interest" description="Disordered" evidence="1">
    <location>
        <begin position="36"/>
        <end position="68"/>
    </location>
</feature>
<feature type="compositionally biased region" description="Basic and acidic residues" evidence="1">
    <location>
        <begin position="1137"/>
        <end position="1146"/>
    </location>
</feature>
<reference evidence="3" key="1">
    <citation type="submission" date="2025-08" db="UniProtKB">
        <authorList>
            <consortium name="RefSeq"/>
        </authorList>
    </citation>
    <scope>IDENTIFICATION</scope>
</reference>
<feature type="compositionally biased region" description="Basic and acidic residues" evidence="1">
    <location>
        <begin position="88"/>
        <end position="97"/>
    </location>
</feature>
<accession>A0ABM1A343</accession>
<feature type="region of interest" description="Disordered" evidence="1">
    <location>
        <begin position="1021"/>
        <end position="1067"/>
    </location>
</feature>
<feature type="region of interest" description="Disordered" evidence="1">
    <location>
        <begin position="1398"/>
        <end position="1460"/>
    </location>
</feature>
<organism evidence="2 3">
    <name type="scientific">Aplysia californica</name>
    <name type="common">California sea hare</name>
    <dbReference type="NCBI Taxonomy" id="6500"/>
    <lineage>
        <taxon>Eukaryota</taxon>
        <taxon>Metazoa</taxon>
        <taxon>Spiralia</taxon>
        <taxon>Lophotrochozoa</taxon>
        <taxon>Mollusca</taxon>
        <taxon>Gastropoda</taxon>
        <taxon>Heterobranchia</taxon>
        <taxon>Euthyneura</taxon>
        <taxon>Tectipleura</taxon>
        <taxon>Aplysiida</taxon>
        <taxon>Aplysioidea</taxon>
        <taxon>Aplysiidae</taxon>
        <taxon>Aplysia</taxon>
    </lineage>
</organism>
<dbReference type="PANTHER" id="PTHR22028">
    <property type="entry name" value="SFI1 SPINDLE BODY DOMAIN-CONTAINING PROTEIN-RELATED"/>
    <property type="match status" value="1"/>
</dbReference>
<feature type="region of interest" description="Disordered" evidence="1">
    <location>
        <begin position="80"/>
        <end position="105"/>
    </location>
</feature>
<sequence length="1555" mass="181315">MSEKGQFSGKNMKQDIMAELSSALTVRAEQIRSRLASEREIVEDDSETTAPEVERKETGDSSAVRSCSHAATLSQIPVSQARLRRRQERGQKIDPGRKGTVSSAKSAKVGSTVDIKNYRPGYTWSIGGRLKELRIRCIARKFLYIWLKGTFGRVLPSAAMRHYKESLMRKMYNTWYDYWWEIVMEWRLSVRAECHYRYKLWYVMFVNWRKFVDSRKSEKIKEATSDEFHKRCQLTQAWHAWRDYVSHRHRMQVLRKRARQFRGKEITRLAWGIWKERLNKARQCQEDVSTAVQFWNYRIQAQHWLVWKAAFAEQQRRQQQYVDACVYHNSILVSRCLKAWLFYVRNRRAKKAHSEFAVRVYHSHLKLASFNHWHQRWHLLRSLQQHHMKMEALSTSFRLRWVIWRWRHFISLRNLKREREAMADQHYCSQLVRFGMDSFRLNVVHSNIKEMRIKLALHLRVGQLQRWAWQRWKKAQDIREEGKISAQTEIARERYRVNIMGKCFSALKNYAHWRQLRKLQHNQAEAHYYLRTMPRCLFHMHMFVELERKCRENAQKAQEFHRCSKLEWVFSTWVSRAKQERDARMMHRMAVLHRESVLLQSFFSRWRQQLTETLHEADKLTQAECHYVWSVGCRAWTAWRMLVQQRKTSEMNRLQAVKHHHLVMEKVFFQRWRQKLQLLRIEKQQTDKAVRHRNQKTYRACIKQWKSEVAAGRQFRKVATERFSHHQQRQLKSVFSAWRETARELGVVKRKKIAASVHHNRCLMLRVVQAWQRTAALQAYRGDQQQRLLQESIGQLQHLKLSLYWKRWLREKERASKEASSIKRADEFYQQKIACKVWTAWNDYSKLCLRKRLIGRQSQWFHDVRVTAKSFLVWRHRLQEQQEENNDSQLALWHWSLVLQRKVLVGWWSYVERRRHKKARLTEAASLWRQQLLRNACGQWLATADSLSHMRSVMAARHQASSAFESFHLVQRCAVHWKLWARRRAASRGDKVKRDKTLTLTSTVRLEAIPSIFPVTHQTYPGLPRTPAPRAVQPKPLATVSPARPHQPDTFASLTEKPKSRLPPKRPSFLVDSLKRAGLFSELHDGLEPEKAHSEISERLSTPSLSDLRVDSHTYPEYPSSGRFVPHTRSGPTTQRSRAEKGHSALDQDWSLSAEVLSGSTSTLGTAENGVKPLILSNSDTEPSGAVTGSSTSHSPHMFTPSTQRSQFSGNPLLYSSPVSEKNTARETGRFVGTSGRPEGNPPWDSHRSTGSIQTAGVHPVPGMLDLNTGSSTLLMGNLEGLTLKTSEVAQQAASGTTQRRDQWLHQLSEQSSSPSQTQRENVVLLKPEDFMKKSGGDSMGQKTDALVGQPTAGTIEGRRPNLKRTPRNFAVGESDQSWGLPPVGDFRAISEQLGAHRDSLKDGQGAIRHTPREMSSPRRTAPQGILHKVSDSDGDVSPLNTARSRGTVTFASPKSPSPEEEIINIRDRLRHFSQQKEKLRSLRRQYRQLSDWLAEQSAEEMGGDEDSQSASQELDMLRSEVADLQGVVDSQRPICERLVLRAQTLAQELHMTPA</sequence>
<protein>
    <submittedName>
        <fullName evidence="3">Protein SFI1 homolog</fullName>
    </submittedName>
</protein>
<evidence type="ECO:0000256" key="1">
    <source>
        <dbReference type="SAM" id="MobiDB-lite"/>
    </source>
</evidence>
<feature type="compositionally biased region" description="Polar residues" evidence="1">
    <location>
        <begin position="1176"/>
        <end position="1210"/>
    </location>
</feature>
<keyword evidence="2" id="KW-1185">Reference proteome</keyword>
<name>A0ABM1A343_APLCA</name>
<dbReference type="PANTHER" id="PTHR22028:SF4">
    <property type="entry name" value="PROTEIN SFI1 HOMOLOG"/>
    <property type="match status" value="1"/>
</dbReference>
<dbReference type="Proteomes" id="UP000694888">
    <property type="component" value="Unplaced"/>
</dbReference>
<feature type="region of interest" description="Disordered" evidence="1">
    <location>
        <begin position="1174"/>
        <end position="1253"/>
    </location>
</feature>
<evidence type="ECO:0000313" key="3">
    <source>
        <dbReference type="RefSeq" id="XP_012939858.1"/>
    </source>
</evidence>
<gene>
    <name evidence="3" type="primary">LOC101863633</name>
</gene>
<dbReference type="GeneID" id="101863633"/>
<feature type="compositionally biased region" description="Polar residues" evidence="1">
    <location>
        <begin position="1439"/>
        <end position="1455"/>
    </location>
</feature>
<dbReference type="InterPro" id="IPR052270">
    <property type="entry name" value="CACF_protein"/>
</dbReference>
<dbReference type="RefSeq" id="XP_012939858.1">
    <property type="nucleotide sequence ID" value="XM_013084404.2"/>
</dbReference>
<proteinExistence type="predicted"/>
<feature type="region of interest" description="Disordered" evidence="1">
    <location>
        <begin position="1113"/>
        <end position="1147"/>
    </location>
</feature>
<evidence type="ECO:0000313" key="2">
    <source>
        <dbReference type="Proteomes" id="UP000694888"/>
    </source>
</evidence>